<protein>
    <submittedName>
        <fullName evidence="1">Uncharacterized protein</fullName>
    </submittedName>
</protein>
<evidence type="ECO:0000313" key="1">
    <source>
        <dbReference type="EMBL" id="KAF2605263.1"/>
    </source>
</evidence>
<reference evidence="1" key="1">
    <citation type="submission" date="2019-12" db="EMBL/GenBank/DDBJ databases">
        <title>Genome sequencing and annotation of Brassica cretica.</title>
        <authorList>
            <person name="Studholme D.J."/>
            <person name="Sarris P.F."/>
        </authorList>
    </citation>
    <scope>NUCLEOTIDE SEQUENCE</scope>
    <source>
        <strain evidence="1">PFS-102/07</strain>
        <tissue evidence="1">Leaf</tissue>
    </source>
</reference>
<gene>
    <name evidence="1" type="ORF">F2Q70_00028697</name>
</gene>
<organism evidence="1">
    <name type="scientific">Brassica cretica</name>
    <name type="common">Mustard</name>
    <dbReference type="NCBI Taxonomy" id="69181"/>
    <lineage>
        <taxon>Eukaryota</taxon>
        <taxon>Viridiplantae</taxon>
        <taxon>Streptophyta</taxon>
        <taxon>Embryophyta</taxon>
        <taxon>Tracheophyta</taxon>
        <taxon>Spermatophyta</taxon>
        <taxon>Magnoliopsida</taxon>
        <taxon>eudicotyledons</taxon>
        <taxon>Gunneridae</taxon>
        <taxon>Pentapetalae</taxon>
        <taxon>rosids</taxon>
        <taxon>malvids</taxon>
        <taxon>Brassicales</taxon>
        <taxon>Brassicaceae</taxon>
        <taxon>Brassiceae</taxon>
        <taxon>Brassica</taxon>
    </lineage>
</organism>
<name>A0A8S9LJ05_BRACR</name>
<comment type="caution">
    <text evidence="1">The sequence shown here is derived from an EMBL/GenBank/DDBJ whole genome shotgun (WGS) entry which is preliminary data.</text>
</comment>
<dbReference type="AlphaFoldDB" id="A0A8S9LJ05"/>
<sequence length="78" mass="8740">MAAPPVEHKAKGKIQGTEMRKVLEKINEWSLSSASVRVNRCAAKVADSVTMEMRYQSYVARGAPEWLCAMLEDDKQGR</sequence>
<proteinExistence type="predicted"/>
<dbReference type="EMBL" id="QGKY02000094">
    <property type="protein sequence ID" value="KAF2605263.1"/>
    <property type="molecule type" value="Genomic_DNA"/>
</dbReference>
<accession>A0A8S9LJ05</accession>